<accession>A0A2H3KAU5</accession>
<feature type="transmembrane region" description="Helical" evidence="1">
    <location>
        <begin position="73"/>
        <end position="98"/>
    </location>
</feature>
<dbReference type="Pfam" id="PF06580">
    <property type="entry name" value="His_kinase"/>
    <property type="match status" value="1"/>
</dbReference>
<dbReference type="OrthoDB" id="9809908at2"/>
<name>A0A2H3KAU5_9FLAO</name>
<feature type="transmembrane region" description="Helical" evidence="1">
    <location>
        <begin position="113"/>
        <end position="134"/>
    </location>
</feature>
<gene>
    <name evidence="3" type="ORF">B0A77_12845</name>
</gene>
<evidence type="ECO:0000256" key="1">
    <source>
        <dbReference type="SAM" id="Phobius"/>
    </source>
</evidence>
<comment type="caution">
    <text evidence="3">The sequence shown here is derived from an EMBL/GenBank/DDBJ whole genome shotgun (WGS) entry which is preliminary data.</text>
</comment>
<feature type="transmembrane region" description="Helical" evidence="1">
    <location>
        <begin position="7"/>
        <end position="27"/>
    </location>
</feature>
<keyword evidence="1" id="KW-0812">Transmembrane</keyword>
<dbReference type="InterPro" id="IPR010559">
    <property type="entry name" value="Sig_transdc_His_kin_internal"/>
</dbReference>
<dbReference type="Proteomes" id="UP000220828">
    <property type="component" value="Unassembled WGS sequence"/>
</dbReference>
<proteinExistence type="predicted"/>
<evidence type="ECO:0000259" key="2">
    <source>
        <dbReference type="Pfam" id="PF06580"/>
    </source>
</evidence>
<dbReference type="PANTHER" id="PTHR34220">
    <property type="entry name" value="SENSOR HISTIDINE KINASE YPDA"/>
    <property type="match status" value="1"/>
</dbReference>
<evidence type="ECO:0000313" key="4">
    <source>
        <dbReference type="Proteomes" id="UP000220828"/>
    </source>
</evidence>
<dbReference type="InterPro" id="IPR050640">
    <property type="entry name" value="Bact_2-comp_sensor_kinase"/>
</dbReference>
<feature type="transmembrane region" description="Helical" evidence="1">
    <location>
        <begin position="33"/>
        <end position="53"/>
    </location>
</feature>
<organism evidence="3 4">
    <name type="scientific">Flavobacterium branchiophilum</name>
    <dbReference type="NCBI Taxonomy" id="55197"/>
    <lineage>
        <taxon>Bacteria</taxon>
        <taxon>Pseudomonadati</taxon>
        <taxon>Bacteroidota</taxon>
        <taxon>Flavobacteriia</taxon>
        <taxon>Flavobacteriales</taxon>
        <taxon>Flavobacteriaceae</taxon>
        <taxon>Flavobacterium</taxon>
    </lineage>
</organism>
<dbReference type="RefSeq" id="WP_097554705.1">
    <property type="nucleotide sequence ID" value="NZ_PCMW01000082.1"/>
</dbReference>
<reference evidence="3 4" key="1">
    <citation type="submission" date="2017-09" db="EMBL/GenBank/DDBJ databases">
        <title>Whole genomes of Flavobacteriaceae.</title>
        <authorList>
            <person name="Stine C."/>
            <person name="Li C."/>
            <person name="Tadesse D."/>
        </authorList>
    </citation>
    <scope>NUCLEOTIDE SEQUENCE [LARGE SCALE GENOMIC DNA]</scope>
    <source>
        <strain evidence="3 4">ATCC 35036</strain>
    </source>
</reference>
<evidence type="ECO:0000313" key="3">
    <source>
        <dbReference type="EMBL" id="PDS22628.1"/>
    </source>
</evidence>
<sequence length="337" mass="39933">MQNLKHRLAYIIATGFAMAFLFKFFIFKNSHHYFNDEILFVTIITTLICEGNLRIDFFLNQKYSWIKYAKKRLLLQFTLSLCYTIFTLIICILIINYFKFGSLEVFNPKMKQVFFPTIMITFIVLSIEIGNQFLQSWKLSLIEFERYKTETAHAQLQNLKNQLNPHFLFNNLSVLTSLVYKNQDKAADFINELSKVYRYVLDTKNSELVTLHQELDFINHYIYLQKIRFEDSFLFEINVEESKKNDFLLPMCLQMVVENTIQHNETSQTNPLKVKIYTQNNALIIENPIKPRKEIVNSSKTGLKNIQKRYSFFTDEKVIIENNGTVFRVILPLIPKK</sequence>
<dbReference type="EMBL" id="PCMW01000082">
    <property type="protein sequence ID" value="PDS22628.1"/>
    <property type="molecule type" value="Genomic_DNA"/>
</dbReference>
<keyword evidence="1" id="KW-0472">Membrane</keyword>
<dbReference type="GO" id="GO:0016020">
    <property type="term" value="C:membrane"/>
    <property type="evidence" value="ECO:0007669"/>
    <property type="project" value="InterPro"/>
</dbReference>
<feature type="domain" description="Signal transduction histidine kinase internal region" evidence="2">
    <location>
        <begin position="154"/>
        <end position="233"/>
    </location>
</feature>
<keyword evidence="1" id="KW-1133">Transmembrane helix</keyword>
<protein>
    <recommendedName>
        <fullName evidence="2">Signal transduction histidine kinase internal region domain-containing protein</fullName>
    </recommendedName>
</protein>
<dbReference type="PANTHER" id="PTHR34220:SF7">
    <property type="entry name" value="SENSOR HISTIDINE KINASE YPDA"/>
    <property type="match status" value="1"/>
</dbReference>
<dbReference type="AlphaFoldDB" id="A0A2H3KAU5"/>
<dbReference type="GO" id="GO:0000155">
    <property type="term" value="F:phosphorelay sensor kinase activity"/>
    <property type="evidence" value="ECO:0007669"/>
    <property type="project" value="InterPro"/>
</dbReference>